<evidence type="ECO:0008006" key="4">
    <source>
        <dbReference type="Google" id="ProtNLM"/>
    </source>
</evidence>
<protein>
    <recommendedName>
        <fullName evidence="4">RxLR effector protein</fullName>
    </recommendedName>
</protein>
<dbReference type="Proteomes" id="UP000481153">
    <property type="component" value="Unassembled WGS sequence"/>
</dbReference>
<keyword evidence="3" id="KW-1185">Reference proteome</keyword>
<sequence>MQISLILIALVAIVSTVDATKKTTLRQFRTFGNAALAPKLMGPSKWRKAGGEFAQNLAQGYAESKLDTRTVAPPIGRFPRPRSFSVYKKPAPKNAIQKLASERRWGKF</sequence>
<organism evidence="2 3">
    <name type="scientific">Aphanomyces euteiches</name>
    <dbReference type="NCBI Taxonomy" id="100861"/>
    <lineage>
        <taxon>Eukaryota</taxon>
        <taxon>Sar</taxon>
        <taxon>Stramenopiles</taxon>
        <taxon>Oomycota</taxon>
        <taxon>Saprolegniomycetes</taxon>
        <taxon>Saprolegniales</taxon>
        <taxon>Verrucalvaceae</taxon>
        <taxon>Aphanomyces</taxon>
    </lineage>
</organism>
<evidence type="ECO:0000256" key="1">
    <source>
        <dbReference type="SAM" id="SignalP"/>
    </source>
</evidence>
<feature type="chain" id="PRO_5026030414" description="RxLR effector protein" evidence="1">
    <location>
        <begin position="20"/>
        <end position="108"/>
    </location>
</feature>
<keyword evidence="1" id="KW-0732">Signal</keyword>
<comment type="caution">
    <text evidence="2">The sequence shown here is derived from an EMBL/GenBank/DDBJ whole genome shotgun (WGS) entry which is preliminary data.</text>
</comment>
<accession>A0A6G0XTA5</accession>
<evidence type="ECO:0000313" key="3">
    <source>
        <dbReference type="Proteomes" id="UP000481153"/>
    </source>
</evidence>
<reference evidence="2 3" key="1">
    <citation type="submission" date="2019-07" db="EMBL/GenBank/DDBJ databases">
        <title>Genomics analysis of Aphanomyces spp. identifies a new class of oomycete effector associated with host adaptation.</title>
        <authorList>
            <person name="Gaulin E."/>
        </authorList>
    </citation>
    <scope>NUCLEOTIDE SEQUENCE [LARGE SCALE GENOMIC DNA]</scope>
    <source>
        <strain evidence="2 3">ATCC 201684</strain>
    </source>
</reference>
<dbReference type="EMBL" id="VJMJ01000013">
    <property type="protein sequence ID" value="KAF0743618.1"/>
    <property type="molecule type" value="Genomic_DNA"/>
</dbReference>
<evidence type="ECO:0000313" key="2">
    <source>
        <dbReference type="EMBL" id="KAF0743618.1"/>
    </source>
</evidence>
<proteinExistence type="predicted"/>
<name>A0A6G0XTA5_9STRA</name>
<dbReference type="AlphaFoldDB" id="A0A6G0XTA5"/>
<feature type="signal peptide" evidence="1">
    <location>
        <begin position="1"/>
        <end position="19"/>
    </location>
</feature>
<gene>
    <name evidence="2" type="ORF">Ae201684_001759</name>
</gene>